<accession>A0A832QCF5</accession>
<organism evidence="2 3">
    <name type="scientific">Candidatus Dojkabacteria bacterium</name>
    <dbReference type="NCBI Taxonomy" id="2099670"/>
    <lineage>
        <taxon>Bacteria</taxon>
        <taxon>Candidatus Dojkabacteria</taxon>
    </lineage>
</organism>
<protein>
    <submittedName>
        <fullName evidence="2">Uncharacterized protein</fullName>
    </submittedName>
</protein>
<sequence>MDRFFDKINLFFVQKVYAQRLGLEDNVKLLVDDVGSIDSEETLVQRIVAVAMPVAIIAALILLSYGGYMMVSSQGNPEKLQEAKSVITNAIIGLLVVLMSVGILLLLSDTLDLDAFR</sequence>
<dbReference type="AlphaFoldDB" id="A0A832QCF5"/>
<comment type="caution">
    <text evidence="2">The sequence shown here is derived from an EMBL/GenBank/DDBJ whole genome shotgun (WGS) entry which is preliminary data.</text>
</comment>
<dbReference type="Proteomes" id="UP000576550">
    <property type="component" value="Unassembled WGS sequence"/>
</dbReference>
<reference evidence="2 3" key="1">
    <citation type="journal article" date="2020" name="Biotechnol. Biofuels">
        <title>New insights from the biogas microbiome by comprehensive genome-resolved metagenomics of nearly 1600 species originating from multiple anaerobic digesters.</title>
        <authorList>
            <person name="Campanaro S."/>
            <person name="Treu L."/>
            <person name="Rodriguez-R L.M."/>
            <person name="Kovalovszki A."/>
            <person name="Ziels R.M."/>
            <person name="Maus I."/>
            <person name="Zhu X."/>
            <person name="Kougias P.G."/>
            <person name="Basile A."/>
            <person name="Luo G."/>
            <person name="Schluter A."/>
            <person name="Konstantinidis K.T."/>
            <person name="Angelidaki I."/>
        </authorList>
    </citation>
    <scope>NUCLEOTIDE SEQUENCE [LARGE SCALE GENOMIC DNA]</scope>
    <source>
        <strain evidence="2">AS05jafATM_89</strain>
    </source>
</reference>
<name>A0A832QCF5_9BACT</name>
<keyword evidence="1" id="KW-0472">Membrane</keyword>
<gene>
    <name evidence="2" type="ORF">GX533_02710</name>
</gene>
<dbReference type="EMBL" id="DUTP01000005">
    <property type="protein sequence ID" value="HHX99560.1"/>
    <property type="molecule type" value="Genomic_DNA"/>
</dbReference>
<keyword evidence="1" id="KW-1133">Transmembrane helix</keyword>
<dbReference type="InterPro" id="IPR043993">
    <property type="entry name" value="T4SS_pilin"/>
</dbReference>
<evidence type="ECO:0000313" key="3">
    <source>
        <dbReference type="Proteomes" id="UP000576550"/>
    </source>
</evidence>
<feature type="transmembrane region" description="Helical" evidence="1">
    <location>
        <begin position="43"/>
        <end position="65"/>
    </location>
</feature>
<proteinExistence type="predicted"/>
<dbReference type="Pfam" id="PF18895">
    <property type="entry name" value="T4SS_pilin"/>
    <property type="match status" value="1"/>
</dbReference>
<evidence type="ECO:0000313" key="2">
    <source>
        <dbReference type="EMBL" id="HHX99560.1"/>
    </source>
</evidence>
<feature type="transmembrane region" description="Helical" evidence="1">
    <location>
        <begin position="86"/>
        <end position="107"/>
    </location>
</feature>
<evidence type="ECO:0000256" key="1">
    <source>
        <dbReference type="SAM" id="Phobius"/>
    </source>
</evidence>
<keyword evidence="1" id="KW-0812">Transmembrane</keyword>